<reference evidence="1" key="2">
    <citation type="journal article" date="2015" name="Fish Shellfish Immunol.">
        <title>Early steps in the European eel (Anguilla anguilla)-Vibrio vulnificus interaction in the gills: Role of the RtxA13 toxin.</title>
        <authorList>
            <person name="Callol A."/>
            <person name="Pajuelo D."/>
            <person name="Ebbesson L."/>
            <person name="Teles M."/>
            <person name="MacKenzie S."/>
            <person name="Amaro C."/>
        </authorList>
    </citation>
    <scope>NUCLEOTIDE SEQUENCE</scope>
</reference>
<name>A0A0E9Q3U9_ANGAN</name>
<reference evidence="1" key="1">
    <citation type="submission" date="2014-11" db="EMBL/GenBank/DDBJ databases">
        <authorList>
            <person name="Amaro Gonzalez C."/>
        </authorList>
    </citation>
    <scope>NUCLEOTIDE SEQUENCE</scope>
</reference>
<proteinExistence type="predicted"/>
<dbReference type="AlphaFoldDB" id="A0A0E9Q3U9"/>
<sequence length="21" mass="2185">MPVAGKHTLGNLCAKSTKINT</sequence>
<organism evidence="1">
    <name type="scientific">Anguilla anguilla</name>
    <name type="common">European freshwater eel</name>
    <name type="synonym">Muraena anguilla</name>
    <dbReference type="NCBI Taxonomy" id="7936"/>
    <lineage>
        <taxon>Eukaryota</taxon>
        <taxon>Metazoa</taxon>
        <taxon>Chordata</taxon>
        <taxon>Craniata</taxon>
        <taxon>Vertebrata</taxon>
        <taxon>Euteleostomi</taxon>
        <taxon>Actinopterygii</taxon>
        <taxon>Neopterygii</taxon>
        <taxon>Teleostei</taxon>
        <taxon>Anguilliformes</taxon>
        <taxon>Anguillidae</taxon>
        <taxon>Anguilla</taxon>
    </lineage>
</organism>
<protein>
    <submittedName>
        <fullName evidence="1">Uncharacterized protein</fullName>
    </submittedName>
</protein>
<evidence type="ECO:0000313" key="1">
    <source>
        <dbReference type="EMBL" id="JAH11409.1"/>
    </source>
</evidence>
<accession>A0A0E9Q3U9</accession>
<dbReference type="EMBL" id="GBXM01097168">
    <property type="protein sequence ID" value="JAH11409.1"/>
    <property type="molecule type" value="Transcribed_RNA"/>
</dbReference>